<feature type="domain" description="NAD(P)-binding" evidence="1">
    <location>
        <begin position="7"/>
        <end position="110"/>
    </location>
</feature>
<dbReference type="InterPro" id="IPR051604">
    <property type="entry name" value="Ergot_Alk_Oxidoreductase"/>
</dbReference>
<protein>
    <submittedName>
        <fullName evidence="2">Uncharacterized protein YbjT (DUF2867 family)</fullName>
    </submittedName>
</protein>
<evidence type="ECO:0000313" key="3">
    <source>
        <dbReference type="Proteomes" id="UP000319818"/>
    </source>
</evidence>
<keyword evidence="3" id="KW-1185">Reference proteome</keyword>
<dbReference type="AlphaFoldDB" id="A0A543FYN8"/>
<gene>
    <name evidence="2" type="ORF">FB388_6205</name>
</gene>
<dbReference type="InterPro" id="IPR036291">
    <property type="entry name" value="NAD(P)-bd_dom_sf"/>
</dbReference>
<evidence type="ECO:0000313" key="2">
    <source>
        <dbReference type="EMBL" id="TQM38953.1"/>
    </source>
</evidence>
<reference evidence="2 3" key="1">
    <citation type="submission" date="2019-06" db="EMBL/GenBank/DDBJ databases">
        <title>Sequencing the genomes of 1000 actinobacteria strains.</title>
        <authorList>
            <person name="Klenk H.-P."/>
        </authorList>
    </citation>
    <scope>NUCLEOTIDE SEQUENCE [LARGE SCALE GENOMIC DNA]</scope>
    <source>
        <strain evidence="2 3">DSM 45511</strain>
    </source>
</reference>
<dbReference type="PANTHER" id="PTHR43162:SF1">
    <property type="entry name" value="PRESTALK A DIFFERENTIATION PROTEIN A"/>
    <property type="match status" value="1"/>
</dbReference>
<dbReference type="Gene3D" id="3.40.50.720">
    <property type="entry name" value="NAD(P)-binding Rossmann-like Domain"/>
    <property type="match status" value="1"/>
</dbReference>
<dbReference type="RefSeq" id="WP_142105638.1">
    <property type="nucleotide sequence ID" value="NZ_VFPH01000002.1"/>
</dbReference>
<dbReference type="SUPFAM" id="SSF51735">
    <property type="entry name" value="NAD(P)-binding Rossmann-fold domains"/>
    <property type="match status" value="1"/>
</dbReference>
<name>A0A543FYN8_9PSEU</name>
<dbReference type="EMBL" id="VFPH01000002">
    <property type="protein sequence ID" value="TQM38953.1"/>
    <property type="molecule type" value="Genomic_DNA"/>
</dbReference>
<dbReference type="InterPro" id="IPR016040">
    <property type="entry name" value="NAD(P)-bd_dom"/>
</dbReference>
<evidence type="ECO:0000259" key="1">
    <source>
        <dbReference type="Pfam" id="PF13460"/>
    </source>
</evidence>
<dbReference type="Proteomes" id="UP000319818">
    <property type="component" value="Unassembled WGS sequence"/>
</dbReference>
<accession>A0A543FYN8</accession>
<dbReference type="PANTHER" id="PTHR43162">
    <property type="match status" value="1"/>
</dbReference>
<organism evidence="2 3">
    <name type="scientific">Pseudonocardia cypriaca</name>
    <dbReference type="NCBI Taxonomy" id="882449"/>
    <lineage>
        <taxon>Bacteria</taxon>
        <taxon>Bacillati</taxon>
        <taxon>Actinomycetota</taxon>
        <taxon>Actinomycetes</taxon>
        <taxon>Pseudonocardiales</taxon>
        <taxon>Pseudonocardiaceae</taxon>
        <taxon>Pseudonocardia</taxon>
    </lineage>
</organism>
<dbReference type="Pfam" id="PF13460">
    <property type="entry name" value="NAD_binding_10"/>
    <property type="match status" value="1"/>
</dbReference>
<dbReference type="OrthoDB" id="3207931at2"/>
<proteinExistence type="predicted"/>
<dbReference type="Gene3D" id="3.90.25.10">
    <property type="entry name" value="UDP-galactose 4-epimerase, domain 1"/>
    <property type="match status" value="1"/>
</dbReference>
<comment type="caution">
    <text evidence="2">The sequence shown here is derived from an EMBL/GenBank/DDBJ whole genome shotgun (WGS) entry which is preliminary data.</text>
</comment>
<sequence>MTTLVTGATGNTGYHVVSELVRRGERVRALTRNPAAAAARFPAEVELAAGTHTRPEELDGALDGVDRLHITVTAGLAEVGPELVRRAGDAGVRRITVVWGGAVGPVEQAVAESGVEWTRLEPQEFMSNTLTWADSIRTEGVVREPYDFPSALVHEADIGAVAAVALLDDGHAGRAYNLTGPEPLTPRERIAILSRAVGRDIAFVPIMHEQAVDRLVATGVSRADAEYVIGWYAAPTADATTVVDTVEQVTGRPARAFAQWVAEHAEHFHTASQPAQGVLPP</sequence>